<evidence type="ECO:0000256" key="1">
    <source>
        <dbReference type="ARBA" id="ARBA00009670"/>
    </source>
</evidence>
<reference evidence="3 4" key="1">
    <citation type="submission" date="2020-10" db="EMBL/GenBank/DDBJ databases">
        <authorList>
            <person name="Castelo-Branco R."/>
            <person name="Eusebio N."/>
            <person name="Adriana R."/>
            <person name="Vieira A."/>
            <person name="Brugerolle De Fraissinette N."/>
            <person name="Rezende De Castro R."/>
            <person name="Schneider M.P."/>
            <person name="Vasconcelos V."/>
            <person name="Leao P.N."/>
        </authorList>
    </citation>
    <scope>NUCLEOTIDE SEQUENCE [LARGE SCALE GENOMIC DNA]</scope>
    <source>
        <strain evidence="3 4">LEGE 00250</strain>
    </source>
</reference>
<evidence type="ECO:0000313" key="3">
    <source>
        <dbReference type="EMBL" id="MBE9237181.1"/>
    </source>
</evidence>
<dbReference type="InterPro" id="IPR004147">
    <property type="entry name" value="ABC1_dom"/>
</dbReference>
<evidence type="ECO:0000259" key="2">
    <source>
        <dbReference type="PROSITE" id="PS50011"/>
    </source>
</evidence>
<dbReference type="SUPFAM" id="SSF56112">
    <property type="entry name" value="Protein kinase-like (PK-like)"/>
    <property type="match status" value="1"/>
</dbReference>
<keyword evidence="3" id="KW-0418">Kinase</keyword>
<accession>A0ABR9VFC1</accession>
<dbReference type="PROSITE" id="PS50011">
    <property type="entry name" value="PROTEIN_KINASE_DOM"/>
    <property type="match status" value="1"/>
</dbReference>
<dbReference type="RefSeq" id="WP_193943141.1">
    <property type="nucleotide sequence ID" value="NZ_JADEWB010000081.1"/>
</dbReference>
<comment type="similarity">
    <text evidence="1">Belongs to the protein kinase superfamily. ADCK protein kinase family.</text>
</comment>
<dbReference type="InterPro" id="IPR011009">
    <property type="entry name" value="Kinase-like_dom_sf"/>
</dbReference>
<dbReference type="InterPro" id="IPR000719">
    <property type="entry name" value="Prot_kinase_dom"/>
</dbReference>
<dbReference type="GO" id="GO:0016301">
    <property type="term" value="F:kinase activity"/>
    <property type="evidence" value="ECO:0007669"/>
    <property type="project" value="UniProtKB-KW"/>
</dbReference>
<proteinExistence type="inferred from homology"/>
<feature type="domain" description="Protein kinase" evidence="2">
    <location>
        <begin position="132"/>
        <end position="462"/>
    </location>
</feature>
<dbReference type="InterPro" id="IPR050154">
    <property type="entry name" value="UbiB_kinase"/>
</dbReference>
<dbReference type="PANTHER" id="PTHR10566:SF128">
    <property type="entry name" value="UBIB DOMAIN CONTAINING KINASE"/>
    <property type="match status" value="1"/>
</dbReference>
<protein>
    <submittedName>
        <fullName evidence="3">AarF/ABC1/UbiB kinase family protein</fullName>
    </submittedName>
</protein>
<sequence length="569" mass="65289">MGQYQPAQLKQYNPEAIARYYRYRPWLAWGRLLRIIFSFAGFLLSLKWDEWQNQVEQNKGKRATQLRQLLTNLGPTFIKVGQALSTRPDLIRKDFLEELVKLQDQLPPFDHDLAQHIIETELNRSIDEIFSELSPKPVAAASLGQVYRGRLITGEEVAVKVQRPHLRPVITKDLYLMRWAATWLSPWLPLNLGHDLTLIVDEFGTKLFEEIDYMNEGRNAEKFATNFRDDPQVKVPTIYWRYSSNRVLTLEWINGFKLTDIQSIRQAGLDPETIIQIGVTSGLQQLLEHGFFHADPHPGNLFAVPDGRMAYIDFGMMDQLEETTKETLVDALVHLVNKDYTDLAEDFVKLGFLAPKTNIAPIVPALEAVLGNAIGKNVGDFNFKTITDEFSELMYEYPFRVPAKFALIIRSLVTQEGIALTLNPNFKIVEVGYPYIARRLLTGESPALRRRLLNVLFKDGKFQWQRLENLISIARTDQQFDVVPTARMGLQYLLSEEGKFLRRQLVLALTEDDRLHTDEVQRLWDLVKDDLPPNRLLNVAVGILTELSRESVAAILPKAKSLISFTEKQ</sequence>
<dbReference type="CDD" id="cd05121">
    <property type="entry name" value="ABC1_ADCK3-like"/>
    <property type="match status" value="1"/>
</dbReference>
<evidence type="ECO:0000313" key="4">
    <source>
        <dbReference type="Proteomes" id="UP000606776"/>
    </source>
</evidence>
<dbReference type="Gene3D" id="1.10.510.10">
    <property type="entry name" value="Transferase(Phosphotransferase) domain 1"/>
    <property type="match status" value="1"/>
</dbReference>
<comment type="caution">
    <text evidence="3">The sequence shown here is derived from an EMBL/GenBank/DDBJ whole genome shotgun (WGS) entry which is preliminary data.</text>
</comment>
<dbReference type="Proteomes" id="UP000606776">
    <property type="component" value="Unassembled WGS sequence"/>
</dbReference>
<keyword evidence="4" id="KW-1185">Reference proteome</keyword>
<keyword evidence="3" id="KW-0808">Transferase</keyword>
<gene>
    <name evidence="3" type="ORF">IQ227_14380</name>
</gene>
<dbReference type="EMBL" id="JADEWB010000081">
    <property type="protein sequence ID" value="MBE9237181.1"/>
    <property type="molecule type" value="Genomic_DNA"/>
</dbReference>
<dbReference type="Pfam" id="PF03109">
    <property type="entry name" value="ABC1"/>
    <property type="match status" value="1"/>
</dbReference>
<dbReference type="PANTHER" id="PTHR10566">
    <property type="entry name" value="CHAPERONE-ACTIVITY OF BC1 COMPLEX CABC1 -RELATED"/>
    <property type="match status" value="1"/>
</dbReference>
<name>A0ABR9VFC1_9CYAN</name>
<organism evidence="3 4">
    <name type="scientific">Sphaerospermopsis aphanizomenoides LEGE 00250</name>
    <dbReference type="NCBI Taxonomy" id="2777972"/>
    <lineage>
        <taxon>Bacteria</taxon>
        <taxon>Bacillati</taxon>
        <taxon>Cyanobacteriota</taxon>
        <taxon>Cyanophyceae</taxon>
        <taxon>Nostocales</taxon>
        <taxon>Aphanizomenonaceae</taxon>
        <taxon>Sphaerospermopsis</taxon>
        <taxon>Sphaerospermopsis aphanizomenoides</taxon>
    </lineage>
</organism>